<dbReference type="AlphaFoldDB" id="A0AAW7ZBM3"/>
<proteinExistence type="predicted"/>
<evidence type="ECO:0000313" key="1">
    <source>
        <dbReference type="EMBL" id="MDO7787082.1"/>
    </source>
</evidence>
<dbReference type="RefSeq" id="WP_304542215.1">
    <property type="nucleotide sequence ID" value="NZ_JARPTC010000010.1"/>
</dbReference>
<reference evidence="1" key="1">
    <citation type="journal article" date="2023" name="J. Hazard. Mater.">
        <title>Anaerobic biodegradation of pyrene and benzo[a]pyrene by a new sulfate-reducing Desulforamulus aquiferis strain DSA.</title>
        <authorList>
            <person name="Zhang Z."/>
            <person name="Sun J."/>
            <person name="Gong X."/>
            <person name="Wang C."/>
            <person name="Wang H."/>
        </authorList>
    </citation>
    <scope>NUCLEOTIDE SEQUENCE</scope>
    <source>
        <strain evidence="1">DSA</strain>
    </source>
</reference>
<gene>
    <name evidence="1" type="ORF">P6N53_07615</name>
</gene>
<protein>
    <submittedName>
        <fullName evidence="1">Uncharacterized protein</fullName>
    </submittedName>
</protein>
<keyword evidence="2" id="KW-1185">Reference proteome</keyword>
<dbReference type="Proteomes" id="UP001172911">
    <property type="component" value="Unassembled WGS sequence"/>
</dbReference>
<accession>A0AAW7ZBM3</accession>
<sequence length="46" mass="5417">MTNDQFAEWAQEKMDSCNVFNEIETGKVIVEILEKYFSLERKGEES</sequence>
<name>A0AAW7ZBM3_9FIRM</name>
<reference evidence="1" key="2">
    <citation type="submission" date="2023-03" db="EMBL/GenBank/DDBJ databases">
        <authorList>
            <person name="Zhang Z."/>
        </authorList>
    </citation>
    <scope>NUCLEOTIDE SEQUENCE</scope>
    <source>
        <strain evidence="1">DSA</strain>
    </source>
</reference>
<dbReference type="EMBL" id="JARPTC010000010">
    <property type="protein sequence ID" value="MDO7787082.1"/>
    <property type="molecule type" value="Genomic_DNA"/>
</dbReference>
<comment type="caution">
    <text evidence="1">The sequence shown here is derived from an EMBL/GenBank/DDBJ whole genome shotgun (WGS) entry which is preliminary data.</text>
</comment>
<evidence type="ECO:0000313" key="2">
    <source>
        <dbReference type="Proteomes" id="UP001172911"/>
    </source>
</evidence>
<organism evidence="1 2">
    <name type="scientific">Desulforamulus aquiferis</name>
    <dbReference type="NCBI Taxonomy" id="1397668"/>
    <lineage>
        <taxon>Bacteria</taxon>
        <taxon>Bacillati</taxon>
        <taxon>Bacillota</taxon>
        <taxon>Clostridia</taxon>
        <taxon>Eubacteriales</taxon>
        <taxon>Peptococcaceae</taxon>
        <taxon>Desulforamulus</taxon>
    </lineage>
</organism>